<dbReference type="FunFam" id="3.40.50.2000:FF:000072">
    <property type="entry name" value="Glycosyl transferase"/>
    <property type="match status" value="1"/>
</dbReference>
<dbReference type="Pfam" id="PF06722">
    <property type="entry name" value="EryCIII-like_C"/>
    <property type="match status" value="1"/>
</dbReference>
<dbReference type="CDD" id="cd03784">
    <property type="entry name" value="GT1_Gtf-like"/>
    <property type="match status" value="1"/>
</dbReference>
<keyword evidence="7" id="KW-1185">Reference proteome</keyword>
<evidence type="ECO:0000313" key="6">
    <source>
        <dbReference type="EMBL" id="PRW64250.1"/>
    </source>
</evidence>
<dbReference type="GO" id="GO:0016758">
    <property type="term" value="F:hexosyltransferase activity"/>
    <property type="evidence" value="ECO:0007669"/>
    <property type="project" value="UniProtKB-ARBA"/>
</dbReference>
<evidence type="ECO:0000256" key="2">
    <source>
        <dbReference type="ARBA" id="ARBA00022676"/>
    </source>
</evidence>
<evidence type="ECO:0000256" key="1">
    <source>
        <dbReference type="ARBA" id="ARBA00006962"/>
    </source>
</evidence>
<dbReference type="FunCoup" id="A0A2T0GYT2">
    <property type="interactions" value="74"/>
</dbReference>
<dbReference type="PANTHER" id="PTHR48050">
    <property type="entry name" value="STEROL 3-BETA-GLUCOSYLTRANSFERASE"/>
    <property type="match status" value="1"/>
</dbReference>
<keyword evidence="2" id="KW-0328">Glycosyltransferase</keyword>
<comment type="caution">
    <text evidence="6">The sequence shown here is derived from an EMBL/GenBank/DDBJ whole genome shotgun (WGS) entry which is preliminary data.</text>
</comment>
<dbReference type="GO" id="GO:0017000">
    <property type="term" value="P:antibiotic biosynthetic process"/>
    <property type="evidence" value="ECO:0007669"/>
    <property type="project" value="UniProtKB-ARBA"/>
</dbReference>
<comment type="similarity">
    <text evidence="1">Belongs to the glycosyltransferase 28 family.</text>
</comment>
<dbReference type="EMBL" id="PVSR01000005">
    <property type="protein sequence ID" value="PRW64250.1"/>
    <property type="molecule type" value="Genomic_DNA"/>
</dbReference>
<name>A0A2T0GYT2_ACTMO</name>
<dbReference type="InterPro" id="IPR050426">
    <property type="entry name" value="Glycosyltransferase_28"/>
</dbReference>
<keyword evidence="3" id="KW-0808">Transferase</keyword>
<dbReference type="InterPro" id="IPR048284">
    <property type="entry name" value="EryCIII-like_N"/>
</dbReference>
<evidence type="ECO:0000256" key="3">
    <source>
        <dbReference type="ARBA" id="ARBA00022679"/>
    </source>
</evidence>
<dbReference type="AlphaFoldDB" id="A0A2T0GYT2"/>
<dbReference type="Gene3D" id="3.40.50.2000">
    <property type="entry name" value="Glycogen Phosphorylase B"/>
    <property type="match status" value="2"/>
</dbReference>
<dbReference type="Proteomes" id="UP000239352">
    <property type="component" value="Unassembled WGS sequence"/>
</dbReference>
<dbReference type="GO" id="GO:0008194">
    <property type="term" value="F:UDP-glycosyltransferase activity"/>
    <property type="evidence" value="ECO:0007669"/>
    <property type="project" value="InterPro"/>
</dbReference>
<dbReference type="SUPFAM" id="SSF53756">
    <property type="entry name" value="UDP-Glycosyltransferase/glycogen phosphorylase"/>
    <property type="match status" value="1"/>
</dbReference>
<dbReference type="PANTHER" id="PTHR48050:SF13">
    <property type="entry name" value="STEROL 3-BETA-GLUCOSYLTRANSFERASE UGT80A2"/>
    <property type="match status" value="1"/>
</dbReference>
<dbReference type="InterPro" id="IPR002213">
    <property type="entry name" value="UDP_glucos_trans"/>
</dbReference>
<accession>A0A2T0GYT2</accession>
<gene>
    <name evidence="6" type="ORF">CEP50_06355</name>
</gene>
<dbReference type="InterPro" id="IPR010610">
    <property type="entry name" value="EryCIII-like_C"/>
</dbReference>
<evidence type="ECO:0000313" key="7">
    <source>
        <dbReference type="Proteomes" id="UP000239352"/>
    </source>
</evidence>
<feature type="domain" description="Erythromycin biosynthesis protein CIII-like N-terminal" evidence="5">
    <location>
        <begin position="22"/>
        <end position="239"/>
    </location>
</feature>
<reference evidence="6 7" key="1">
    <citation type="submission" date="2018-03" db="EMBL/GenBank/DDBJ databases">
        <title>Actinopolyspora mortivallis from Sahara, screening for active biomolecules.</title>
        <authorList>
            <person name="Selama O."/>
            <person name="Wellington E.M.H."/>
            <person name="Hacene H."/>
        </authorList>
    </citation>
    <scope>NUCLEOTIDE SEQUENCE [LARGE SCALE GENOMIC DNA]</scope>
    <source>
        <strain evidence="6 7">M5A</strain>
    </source>
</reference>
<sequence length="401" mass="43547">MRVLFVSWGWSTHFQPMVPLAWAFRAAGHEVAVASQPALSETVVSAGLTMLPVGHEVDIATLRSDPTLSRVHDTLRDPAVCYQSQGTVPETERFKWLAMQTHFTLVAEAMVDDLVALTGRWEPELLVWEQTTLAAPVAARVHEVPDVRLVISPDVLEERSPEIERQLVCPKLTALFERFGVTATRGGARWTVDLCPPTLRLPTRSSRSSMRYTPYAGGATEPDWIRTPADTPRVCLSGGLTTSGFAAQDTAQLPEVLDCLRDLDVEVVVPGAARTFPRLAKNPPPNVRVLDYVPLSMILPTCAAVVHHGGGGTMLTAASLGVPQVVLPQIVDQGINAHQISRCGAGLHVPRERAGPAAVREALTEVLSDPSFSTAASDLVREIHRQPTAATVVRELERFEP</sequence>
<feature type="domain" description="Erythromycin biosynthesis protein CIII-like C-terminal" evidence="4">
    <location>
        <begin position="255"/>
        <end position="397"/>
    </location>
</feature>
<protein>
    <submittedName>
        <fullName evidence="6">Uncharacterized protein</fullName>
    </submittedName>
</protein>
<dbReference type="RefSeq" id="WP_106113005.1">
    <property type="nucleotide sequence ID" value="NZ_PVSR01000005.1"/>
</dbReference>
<dbReference type="Pfam" id="PF21036">
    <property type="entry name" value="EryCIII-like_N"/>
    <property type="match status" value="1"/>
</dbReference>
<evidence type="ECO:0000259" key="4">
    <source>
        <dbReference type="Pfam" id="PF06722"/>
    </source>
</evidence>
<proteinExistence type="inferred from homology"/>
<organism evidence="6 7">
    <name type="scientific">Actinopolyspora mortivallis</name>
    <dbReference type="NCBI Taxonomy" id="33906"/>
    <lineage>
        <taxon>Bacteria</taxon>
        <taxon>Bacillati</taxon>
        <taxon>Actinomycetota</taxon>
        <taxon>Actinomycetes</taxon>
        <taxon>Actinopolysporales</taxon>
        <taxon>Actinopolysporaceae</taxon>
        <taxon>Actinopolyspora</taxon>
    </lineage>
</organism>
<dbReference type="InParanoid" id="A0A2T0GYT2"/>
<evidence type="ECO:0000259" key="5">
    <source>
        <dbReference type="Pfam" id="PF21036"/>
    </source>
</evidence>